<evidence type="ECO:0000256" key="6">
    <source>
        <dbReference type="ARBA" id="ARBA00022801"/>
    </source>
</evidence>
<evidence type="ECO:0000256" key="9">
    <source>
        <dbReference type="ARBA" id="ARBA00025599"/>
    </source>
</evidence>
<dbReference type="InterPro" id="IPR013520">
    <property type="entry name" value="Ribonucl_H"/>
</dbReference>
<evidence type="ECO:0000256" key="2">
    <source>
        <dbReference type="ARBA" id="ARBA00010489"/>
    </source>
</evidence>
<comment type="similarity">
    <text evidence="2">Belongs to the REXO4 family.</text>
</comment>
<keyword evidence="12" id="KW-1185">Reference proteome</keyword>
<proteinExistence type="inferred from homology"/>
<keyword evidence="7" id="KW-0269">Exonuclease</keyword>
<keyword evidence="4" id="KW-0698">rRNA processing</keyword>
<protein>
    <recommendedName>
        <fullName evidence="3">RNA exonuclease 4</fullName>
    </recommendedName>
</protein>
<dbReference type="InterPro" id="IPR047021">
    <property type="entry name" value="REXO1/3/4-like"/>
</dbReference>
<dbReference type="SUPFAM" id="SSF53098">
    <property type="entry name" value="Ribonuclease H-like"/>
    <property type="match status" value="1"/>
</dbReference>
<dbReference type="GO" id="GO:0008408">
    <property type="term" value="F:3'-5' exonuclease activity"/>
    <property type="evidence" value="ECO:0007669"/>
    <property type="project" value="InterPro"/>
</dbReference>
<dbReference type="KEGG" id="erc:Ecym_5323"/>
<dbReference type="FunFam" id="3.30.420.10:FF:000007">
    <property type="entry name" value="Interferon-stimulated exonuclease gene 20"/>
    <property type="match status" value="1"/>
</dbReference>
<dbReference type="EMBL" id="CP002501">
    <property type="protein sequence ID" value="AET40082.1"/>
    <property type="molecule type" value="Genomic_DNA"/>
</dbReference>
<evidence type="ECO:0000256" key="8">
    <source>
        <dbReference type="ARBA" id="ARBA00023242"/>
    </source>
</evidence>
<dbReference type="FunCoup" id="I6NDE0">
    <property type="interactions" value="780"/>
</dbReference>
<dbReference type="OMA" id="TMLIYKS"/>
<dbReference type="GO" id="GO:0005634">
    <property type="term" value="C:nucleus"/>
    <property type="evidence" value="ECO:0007669"/>
    <property type="project" value="UniProtKB-SubCell"/>
</dbReference>
<dbReference type="RefSeq" id="XP_003646899.1">
    <property type="nucleotide sequence ID" value="XM_003646851.1"/>
</dbReference>
<dbReference type="GeneID" id="11470757"/>
<gene>
    <name evidence="11" type="ordered locus">Ecym_5323</name>
</gene>
<feature type="domain" description="Exonuclease" evidence="10">
    <location>
        <begin position="101"/>
        <end position="263"/>
    </location>
</feature>
<comment type="function">
    <text evidence="9">Exoribonuclease involved in ribosome biosynthesis. Involved in the processing of ITS1, the internal transcribed spacer localized between the 18S and 5.8S rRNAs.</text>
</comment>
<evidence type="ECO:0000313" key="11">
    <source>
        <dbReference type="EMBL" id="AET40082.1"/>
    </source>
</evidence>
<keyword evidence="5" id="KW-0540">Nuclease</keyword>
<dbReference type="HOGENOM" id="CLU_022453_2_0_1"/>
<evidence type="ECO:0000256" key="1">
    <source>
        <dbReference type="ARBA" id="ARBA00004123"/>
    </source>
</evidence>
<dbReference type="SMART" id="SM00479">
    <property type="entry name" value="EXOIII"/>
    <property type="match status" value="1"/>
</dbReference>
<dbReference type="GO" id="GO:0000027">
    <property type="term" value="P:ribosomal large subunit assembly"/>
    <property type="evidence" value="ECO:0007669"/>
    <property type="project" value="TreeGrafter"/>
</dbReference>
<keyword evidence="6" id="KW-0378">Hydrolase</keyword>
<accession>I6NDE0</accession>
<dbReference type="STRING" id="931890.I6NDE0"/>
<dbReference type="CDD" id="cd06144">
    <property type="entry name" value="REX4_like"/>
    <property type="match status" value="1"/>
</dbReference>
<dbReference type="eggNOG" id="KOG2249">
    <property type="taxonomic scope" value="Eukaryota"/>
</dbReference>
<sequence>MRLSSNWLKLQKANSIPVRTGSHRSEGDTVHKVRVDVRAREKTKKSRAMSYVAKMNKEIMKSKSASHSSTDGTDSKLEEIIEEDIKSQAGKRNDRTKEIGKYVAMDCEFVGVGPEGKTSALARVSIVNYYGNEVLDVYVRPSERITDYRTWVSGIMPHHMKHAIPFKQAQDKVSTILKDRILIGHSIYNDLKVLMISHPRRAIRDTAEHAAFQSKYNSGHKPSLKKLATDVLGLNIQNGSHSSLEDARTALLLFKHDQQGFERRYWKQNRTLD</sequence>
<organism evidence="11 12">
    <name type="scientific">Eremothecium cymbalariae (strain CBS 270.75 / DBVPG 7215 / KCTC 17166 / NRRL Y-17582)</name>
    <name type="common">Yeast</name>
    <dbReference type="NCBI Taxonomy" id="931890"/>
    <lineage>
        <taxon>Eukaryota</taxon>
        <taxon>Fungi</taxon>
        <taxon>Dikarya</taxon>
        <taxon>Ascomycota</taxon>
        <taxon>Saccharomycotina</taxon>
        <taxon>Saccharomycetes</taxon>
        <taxon>Saccharomycetales</taxon>
        <taxon>Saccharomycetaceae</taxon>
        <taxon>Eremothecium</taxon>
    </lineage>
</organism>
<comment type="subcellular location">
    <subcellularLocation>
        <location evidence="1">Nucleus</location>
    </subcellularLocation>
</comment>
<evidence type="ECO:0000256" key="3">
    <source>
        <dbReference type="ARBA" id="ARBA00016937"/>
    </source>
</evidence>
<dbReference type="InParanoid" id="I6NDE0"/>
<dbReference type="GO" id="GO:0003676">
    <property type="term" value="F:nucleic acid binding"/>
    <property type="evidence" value="ECO:0007669"/>
    <property type="project" value="InterPro"/>
</dbReference>
<dbReference type="Proteomes" id="UP000006790">
    <property type="component" value="Chromosome 5"/>
</dbReference>
<dbReference type="PANTHER" id="PTHR12801">
    <property type="entry name" value="RNA EXONUCLEASE REXO1 / RECO3 FAMILY MEMBER-RELATED"/>
    <property type="match status" value="1"/>
</dbReference>
<evidence type="ECO:0000256" key="4">
    <source>
        <dbReference type="ARBA" id="ARBA00022552"/>
    </source>
</evidence>
<dbReference type="PANTHER" id="PTHR12801:SF45">
    <property type="entry name" value="RNA EXONUCLEASE 4"/>
    <property type="match status" value="1"/>
</dbReference>
<evidence type="ECO:0000256" key="7">
    <source>
        <dbReference type="ARBA" id="ARBA00022839"/>
    </source>
</evidence>
<dbReference type="InterPro" id="IPR036397">
    <property type="entry name" value="RNaseH_sf"/>
</dbReference>
<name>I6NDE0_ERECY</name>
<keyword evidence="8" id="KW-0539">Nucleus</keyword>
<dbReference type="InterPro" id="IPR012337">
    <property type="entry name" value="RNaseH-like_sf"/>
</dbReference>
<dbReference type="Gene3D" id="3.30.420.10">
    <property type="entry name" value="Ribonuclease H-like superfamily/Ribonuclease H"/>
    <property type="match status" value="1"/>
</dbReference>
<dbReference type="OrthoDB" id="8191639at2759"/>
<dbReference type="AlphaFoldDB" id="I6NDE0"/>
<dbReference type="InterPro" id="IPR037431">
    <property type="entry name" value="REX4_DEDDh_dom"/>
</dbReference>
<dbReference type="GO" id="GO:0006364">
    <property type="term" value="P:rRNA processing"/>
    <property type="evidence" value="ECO:0007669"/>
    <property type="project" value="UniProtKB-KW"/>
</dbReference>
<evidence type="ECO:0000313" key="12">
    <source>
        <dbReference type="Proteomes" id="UP000006790"/>
    </source>
</evidence>
<evidence type="ECO:0000259" key="10">
    <source>
        <dbReference type="SMART" id="SM00479"/>
    </source>
</evidence>
<evidence type="ECO:0000256" key="5">
    <source>
        <dbReference type="ARBA" id="ARBA00022722"/>
    </source>
</evidence>
<dbReference type="Pfam" id="PF00929">
    <property type="entry name" value="RNase_T"/>
    <property type="match status" value="1"/>
</dbReference>
<reference evidence="11 12" key="1">
    <citation type="journal article" date="2011" name="G3 (Bethesda)">
        <title>Genome evolution in the Eremothecium clade of the Saccharomyces complex revealed by comparative genomics.</title>
        <authorList>
            <person name="Wendland J."/>
            <person name="Walther A."/>
        </authorList>
    </citation>
    <scope>NUCLEOTIDE SEQUENCE [LARGE SCALE GENOMIC DNA]</scope>
    <source>
        <strain evidence="12">CBS 270.75 / DBVPG 7215 / KCTC 17166 / NRRL Y-17582</strain>
    </source>
</reference>